<reference evidence="1" key="1">
    <citation type="submission" date="2018-06" db="EMBL/GenBank/DDBJ databases">
        <authorList>
            <person name="Zhirakovskaya E."/>
        </authorList>
    </citation>
    <scope>NUCLEOTIDE SEQUENCE</scope>
</reference>
<evidence type="ECO:0000313" key="1">
    <source>
        <dbReference type="EMBL" id="VAW36767.1"/>
    </source>
</evidence>
<gene>
    <name evidence="1" type="ORF">MNBD_DELTA02-684</name>
</gene>
<proteinExistence type="predicted"/>
<name>A0A3B0VER0_9ZZZZ</name>
<dbReference type="AlphaFoldDB" id="A0A3B0VER0"/>
<sequence length="56" mass="6496">PHYSIKNERPGACKVATSQMEPDIIRETYFCKTNEYKSCLIYTGHKLSIFKKQKAV</sequence>
<accession>A0A3B0VER0</accession>
<dbReference type="EMBL" id="UOEZ01000043">
    <property type="protein sequence ID" value="VAW36767.1"/>
    <property type="molecule type" value="Genomic_DNA"/>
</dbReference>
<protein>
    <submittedName>
        <fullName evidence="1">Uncharacterized protein</fullName>
    </submittedName>
</protein>
<feature type="non-terminal residue" evidence="1">
    <location>
        <position position="1"/>
    </location>
</feature>
<organism evidence="1">
    <name type="scientific">hydrothermal vent metagenome</name>
    <dbReference type="NCBI Taxonomy" id="652676"/>
    <lineage>
        <taxon>unclassified sequences</taxon>
        <taxon>metagenomes</taxon>
        <taxon>ecological metagenomes</taxon>
    </lineage>
</organism>